<gene>
    <name evidence="2" type="ORF">TWF730_008256</name>
</gene>
<feature type="region of interest" description="Disordered" evidence="1">
    <location>
        <begin position="1"/>
        <end position="166"/>
    </location>
</feature>
<evidence type="ECO:0000313" key="2">
    <source>
        <dbReference type="EMBL" id="KAK6353833.1"/>
    </source>
</evidence>
<dbReference type="AlphaFoldDB" id="A0AAV9V5N8"/>
<keyword evidence="3" id="KW-1185">Reference proteome</keyword>
<evidence type="ECO:0000256" key="1">
    <source>
        <dbReference type="SAM" id="MobiDB-lite"/>
    </source>
</evidence>
<protein>
    <submittedName>
        <fullName evidence="2">Uncharacterized protein</fullName>
    </submittedName>
</protein>
<sequence>MVDENLLTVNGTSKPKKVVKKKKEVADSWDDEVSSGDEATGNVASDLNPPMASPAPPPAPPAPTPAVATPFGAADSSSGSYYSYDPDTHSRAGGGYSDSGFEGQRQAKTDAVARRMIASALGVRSRSTKEQREYDASLKKKHQEEREEQKRQEQEKEKAKAAIWDD</sequence>
<comment type="caution">
    <text evidence="2">The sequence shown here is derived from an EMBL/GenBank/DDBJ whole genome shotgun (WGS) entry which is preliminary data.</text>
</comment>
<feature type="compositionally biased region" description="Basic residues" evidence="1">
    <location>
        <begin position="14"/>
        <end position="23"/>
    </location>
</feature>
<dbReference type="EMBL" id="JAVHNS010000005">
    <property type="protein sequence ID" value="KAK6353833.1"/>
    <property type="molecule type" value="Genomic_DNA"/>
</dbReference>
<feature type="compositionally biased region" description="Low complexity" evidence="1">
    <location>
        <begin position="65"/>
        <end position="85"/>
    </location>
</feature>
<accession>A0AAV9V5N8</accession>
<feature type="compositionally biased region" description="Pro residues" evidence="1">
    <location>
        <begin position="51"/>
        <end position="64"/>
    </location>
</feature>
<feature type="compositionally biased region" description="Basic and acidic residues" evidence="1">
    <location>
        <begin position="127"/>
        <end position="160"/>
    </location>
</feature>
<reference evidence="2 3" key="1">
    <citation type="submission" date="2019-10" db="EMBL/GenBank/DDBJ databases">
        <authorList>
            <person name="Palmer J.M."/>
        </authorList>
    </citation>
    <scope>NUCLEOTIDE SEQUENCE [LARGE SCALE GENOMIC DNA]</scope>
    <source>
        <strain evidence="2 3">TWF730</strain>
    </source>
</reference>
<dbReference type="Proteomes" id="UP001373714">
    <property type="component" value="Unassembled WGS sequence"/>
</dbReference>
<name>A0AAV9V5N8_9PEZI</name>
<evidence type="ECO:0000313" key="3">
    <source>
        <dbReference type="Proteomes" id="UP001373714"/>
    </source>
</evidence>
<organism evidence="2 3">
    <name type="scientific">Orbilia blumenaviensis</name>
    <dbReference type="NCBI Taxonomy" id="1796055"/>
    <lineage>
        <taxon>Eukaryota</taxon>
        <taxon>Fungi</taxon>
        <taxon>Dikarya</taxon>
        <taxon>Ascomycota</taxon>
        <taxon>Pezizomycotina</taxon>
        <taxon>Orbiliomycetes</taxon>
        <taxon>Orbiliales</taxon>
        <taxon>Orbiliaceae</taxon>
        <taxon>Orbilia</taxon>
    </lineage>
</organism>
<proteinExistence type="predicted"/>